<sequence>MAANLQAPGTSFRHRRSISLPNLPSWVNPFSVPNCGQPPIVERGVTKVDTNKVSTMNVTLMKSRVLMGKMFRKSKDAKFIHKELALCGKECVKNTFFVDHFGNKWFIMQFTNEDEIDYVLENRSWYVKRESDQITYLRVWFKIPRIPMQFRTEKS</sequence>
<evidence type="ECO:0000313" key="2">
    <source>
        <dbReference type="Proteomes" id="UP000327157"/>
    </source>
</evidence>
<comment type="caution">
    <text evidence="1">The sequence shown here is derived from an EMBL/GenBank/DDBJ whole genome shotgun (WGS) entry which is preliminary data.</text>
</comment>
<reference evidence="1 2" key="1">
    <citation type="submission" date="2019-09" db="EMBL/GenBank/DDBJ databases">
        <authorList>
            <person name="Ou C."/>
        </authorList>
    </citation>
    <scope>NUCLEOTIDE SEQUENCE [LARGE SCALE GENOMIC DNA]</scope>
    <source>
        <strain evidence="1">S2</strain>
        <tissue evidence="1">Leaf</tissue>
    </source>
</reference>
<organism evidence="1 2">
    <name type="scientific">Pyrus ussuriensis x Pyrus communis</name>
    <dbReference type="NCBI Taxonomy" id="2448454"/>
    <lineage>
        <taxon>Eukaryota</taxon>
        <taxon>Viridiplantae</taxon>
        <taxon>Streptophyta</taxon>
        <taxon>Embryophyta</taxon>
        <taxon>Tracheophyta</taxon>
        <taxon>Spermatophyta</taxon>
        <taxon>Magnoliopsida</taxon>
        <taxon>eudicotyledons</taxon>
        <taxon>Gunneridae</taxon>
        <taxon>Pentapetalae</taxon>
        <taxon>rosids</taxon>
        <taxon>fabids</taxon>
        <taxon>Rosales</taxon>
        <taxon>Rosaceae</taxon>
        <taxon>Amygdaloideae</taxon>
        <taxon>Maleae</taxon>
        <taxon>Pyrus</taxon>
    </lineage>
</organism>
<dbReference type="Proteomes" id="UP000327157">
    <property type="component" value="Chromosome 4"/>
</dbReference>
<dbReference type="AlphaFoldDB" id="A0A5N5H3H6"/>
<proteinExistence type="predicted"/>
<evidence type="ECO:0000313" key="1">
    <source>
        <dbReference type="EMBL" id="KAB2622466.1"/>
    </source>
</evidence>
<dbReference type="EMBL" id="SMOL01000231">
    <property type="protein sequence ID" value="KAB2622466.1"/>
    <property type="molecule type" value="Genomic_DNA"/>
</dbReference>
<accession>A0A5N5H3H6</accession>
<protein>
    <recommendedName>
        <fullName evidence="3">DUF4283 domain-containing protein</fullName>
    </recommendedName>
</protein>
<gene>
    <name evidence="1" type="ORF">D8674_024648</name>
</gene>
<name>A0A5N5H3H6_9ROSA</name>
<evidence type="ECO:0008006" key="3">
    <source>
        <dbReference type="Google" id="ProtNLM"/>
    </source>
</evidence>
<reference evidence="2" key="2">
    <citation type="submission" date="2019-10" db="EMBL/GenBank/DDBJ databases">
        <title>A de novo genome assembly of a pear dwarfing rootstock.</title>
        <authorList>
            <person name="Wang F."/>
            <person name="Wang J."/>
            <person name="Li S."/>
            <person name="Zhang Y."/>
            <person name="Fang M."/>
            <person name="Ma L."/>
            <person name="Zhao Y."/>
            <person name="Jiang S."/>
        </authorList>
    </citation>
    <scope>NUCLEOTIDE SEQUENCE [LARGE SCALE GENOMIC DNA]</scope>
</reference>
<reference evidence="1 2" key="3">
    <citation type="submission" date="2019-11" db="EMBL/GenBank/DDBJ databases">
        <title>A de novo genome assembly of a pear dwarfing rootstock.</title>
        <authorList>
            <person name="Wang F."/>
            <person name="Wang J."/>
            <person name="Li S."/>
            <person name="Zhang Y."/>
            <person name="Fang M."/>
            <person name="Ma L."/>
            <person name="Zhao Y."/>
            <person name="Jiang S."/>
        </authorList>
    </citation>
    <scope>NUCLEOTIDE SEQUENCE [LARGE SCALE GENOMIC DNA]</scope>
    <source>
        <strain evidence="1">S2</strain>
        <tissue evidence="1">Leaf</tissue>
    </source>
</reference>
<keyword evidence="2" id="KW-1185">Reference proteome</keyword>